<dbReference type="OrthoDB" id="6636929at2"/>
<evidence type="ECO:0000313" key="2">
    <source>
        <dbReference type="Proteomes" id="UP000202922"/>
    </source>
</evidence>
<dbReference type="Proteomes" id="UP000202922">
    <property type="component" value="Unassembled WGS sequence"/>
</dbReference>
<reference evidence="2" key="1">
    <citation type="submission" date="2017-05" db="EMBL/GenBank/DDBJ databases">
        <authorList>
            <person name="Rodrigo-Torres L."/>
            <person name="Arahal R. D."/>
            <person name="Lucena T."/>
        </authorList>
    </citation>
    <scope>NUCLEOTIDE SEQUENCE [LARGE SCALE GENOMIC DNA]</scope>
    <source>
        <strain evidence="2">CECT 8621</strain>
    </source>
</reference>
<organism evidence="1 2">
    <name type="scientific">Actibacterium lipolyticum</name>
    <dbReference type="NCBI Taxonomy" id="1524263"/>
    <lineage>
        <taxon>Bacteria</taxon>
        <taxon>Pseudomonadati</taxon>
        <taxon>Pseudomonadota</taxon>
        <taxon>Alphaproteobacteria</taxon>
        <taxon>Rhodobacterales</taxon>
        <taxon>Roseobacteraceae</taxon>
        <taxon>Actibacterium</taxon>
    </lineage>
</organism>
<protein>
    <submittedName>
        <fullName evidence="1">Uncharacterized protein</fullName>
    </submittedName>
</protein>
<dbReference type="RefSeq" id="WP_093966443.1">
    <property type="nucleotide sequence ID" value="NZ_FXYE01000001.1"/>
</dbReference>
<dbReference type="EMBL" id="FXYE01000001">
    <property type="protein sequence ID" value="SMX34441.1"/>
    <property type="molecule type" value="Genomic_DNA"/>
</dbReference>
<dbReference type="AlphaFoldDB" id="A0A238JUW8"/>
<keyword evidence="2" id="KW-1185">Reference proteome</keyword>
<evidence type="ECO:0000313" key="1">
    <source>
        <dbReference type="EMBL" id="SMX34441.1"/>
    </source>
</evidence>
<gene>
    <name evidence="1" type="ORF">COL8621_01311</name>
</gene>
<accession>A0A238JUW8</accession>
<sequence>MKQLEVEKIASTRPVPNGTNRSINFDAQGQLVLSWVDDRGRICIEGFGKHPAYAEIEADEIRFPEVQRFRDGRWLVTGSRCADHVKNSRLYSPNFEFLSSFHSGDAVAQTIIDLNDNIWIGYFDENPIGLRRFSGAGNLTYDFNNSSGHDIFDLYAMHLRVNGDVWVYAYDDFYLAKISGDMVEIVLKTCPVEGARAILVDGNHVAFFGSYQGNGVTVHDIQTGVSTLLNLTANGNVIGRTTIATHGDKVAFLWQDDIYFTHLRKLVRAAQK</sequence>
<name>A0A238JUW8_9RHOB</name>
<proteinExistence type="predicted"/>